<dbReference type="AlphaFoldDB" id="A0A8J6XPP6"/>
<organism evidence="2 3">
    <name type="scientific">Iningainema tapete BLCC-T55</name>
    <dbReference type="NCBI Taxonomy" id="2748662"/>
    <lineage>
        <taxon>Bacteria</taxon>
        <taxon>Bacillati</taxon>
        <taxon>Cyanobacteriota</taxon>
        <taxon>Cyanophyceae</taxon>
        <taxon>Nostocales</taxon>
        <taxon>Scytonemataceae</taxon>
        <taxon>Iningainema tapete</taxon>
    </lineage>
</organism>
<dbReference type="Pfam" id="PF04313">
    <property type="entry name" value="HSDR_N"/>
    <property type="match status" value="1"/>
</dbReference>
<dbReference type="InterPro" id="IPR007409">
    <property type="entry name" value="Restrct_endonuc_type1_HsdR_N"/>
</dbReference>
<dbReference type="Proteomes" id="UP000629098">
    <property type="component" value="Unassembled WGS sequence"/>
</dbReference>
<dbReference type="GO" id="GO:0009307">
    <property type="term" value="P:DNA restriction-modification system"/>
    <property type="evidence" value="ECO:0007669"/>
    <property type="project" value="UniProtKB-KW"/>
</dbReference>
<gene>
    <name evidence="2" type="ORF">ICL16_28265</name>
</gene>
<dbReference type="GO" id="GO:0005524">
    <property type="term" value="F:ATP binding"/>
    <property type="evidence" value="ECO:0007669"/>
    <property type="project" value="UniProtKB-KW"/>
</dbReference>
<accession>A0A8J6XPP6</accession>
<keyword evidence="2" id="KW-0378">Hydrolase</keyword>
<reference evidence="2" key="1">
    <citation type="submission" date="2020-09" db="EMBL/GenBank/DDBJ databases">
        <title>Iningainema tapete sp. nov. (Scytonemataceae, Cyanobacteria) from greenhouses in central Florida (USA) produces two types of nodularin with biosynthetic potential for microcystin-LR and anabaenopeptins.</title>
        <authorList>
            <person name="Berthold D.E."/>
            <person name="Lefler F.W."/>
            <person name="Huang I.-S."/>
            <person name="Abdulla H."/>
            <person name="Zimba P.V."/>
            <person name="Laughinghouse H.D. IV."/>
        </authorList>
    </citation>
    <scope>NUCLEOTIDE SEQUENCE</scope>
    <source>
        <strain evidence="2">BLCCT55</strain>
    </source>
</reference>
<evidence type="ECO:0000313" key="3">
    <source>
        <dbReference type="Proteomes" id="UP000629098"/>
    </source>
</evidence>
<proteinExistence type="predicted"/>
<dbReference type="RefSeq" id="WP_190834823.1">
    <property type="nucleotide sequence ID" value="NZ_CAWPPI010000086.1"/>
</dbReference>
<sequence length="210" mass="23934">MVQTIQARNVTLHDLKTKFGLQLVEDKQFFREWQDNLPEINDLEKQRLDRAKASYSNLLEYPPLLENTVKMVVLSQLLELANFYLPPFHIKSEKSVEISAEDEGVIVKGDIDVLVVSEQLWVAVIECKQASFSLDAGRAQLLAYMLANPHPDKPAFGLLTNGANFRFFKLVKNQFPQYAMSKMFDIFNPGNDLYGVLSVLKRLGQLIISK</sequence>
<name>A0A8J6XPP6_9CYAN</name>
<comment type="caution">
    <text evidence="2">The sequence shown here is derived from an EMBL/GenBank/DDBJ whole genome shotgun (WGS) entry which is preliminary data.</text>
</comment>
<dbReference type="GO" id="GO:0003677">
    <property type="term" value="F:DNA binding"/>
    <property type="evidence" value="ECO:0007669"/>
    <property type="project" value="UniProtKB-KW"/>
</dbReference>
<protein>
    <submittedName>
        <fullName evidence="2">Restriction endonuclease subunit R</fullName>
    </submittedName>
</protein>
<dbReference type="GO" id="GO:0009035">
    <property type="term" value="F:type I site-specific deoxyribonuclease activity"/>
    <property type="evidence" value="ECO:0007669"/>
    <property type="project" value="UniProtKB-EC"/>
</dbReference>
<keyword evidence="2" id="KW-0255">Endonuclease</keyword>
<evidence type="ECO:0000259" key="1">
    <source>
        <dbReference type="Pfam" id="PF04313"/>
    </source>
</evidence>
<keyword evidence="3" id="KW-1185">Reference proteome</keyword>
<evidence type="ECO:0000313" key="2">
    <source>
        <dbReference type="EMBL" id="MBD2775849.1"/>
    </source>
</evidence>
<keyword evidence="2" id="KW-0540">Nuclease</keyword>
<feature type="domain" description="Restriction endonuclease type I HsdR N-terminal" evidence="1">
    <location>
        <begin position="109"/>
        <end position="171"/>
    </location>
</feature>
<dbReference type="EMBL" id="JACXAE010000086">
    <property type="protein sequence ID" value="MBD2775849.1"/>
    <property type="molecule type" value="Genomic_DNA"/>
</dbReference>